<organism evidence="1">
    <name type="scientific">Anguilla anguilla</name>
    <name type="common">European freshwater eel</name>
    <name type="synonym">Muraena anguilla</name>
    <dbReference type="NCBI Taxonomy" id="7936"/>
    <lineage>
        <taxon>Eukaryota</taxon>
        <taxon>Metazoa</taxon>
        <taxon>Chordata</taxon>
        <taxon>Craniata</taxon>
        <taxon>Vertebrata</taxon>
        <taxon>Euteleostomi</taxon>
        <taxon>Actinopterygii</taxon>
        <taxon>Neopterygii</taxon>
        <taxon>Teleostei</taxon>
        <taxon>Anguilliformes</taxon>
        <taxon>Anguillidae</taxon>
        <taxon>Anguilla</taxon>
    </lineage>
</organism>
<proteinExistence type="predicted"/>
<reference evidence="1" key="1">
    <citation type="submission" date="2014-11" db="EMBL/GenBank/DDBJ databases">
        <authorList>
            <person name="Amaro Gonzalez C."/>
        </authorList>
    </citation>
    <scope>NUCLEOTIDE SEQUENCE</scope>
</reference>
<protein>
    <submittedName>
        <fullName evidence="1">Uncharacterized protein</fullName>
    </submittedName>
</protein>
<dbReference type="AlphaFoldDB" id="A0A0E9R1H8"/>
<reference evidence="1" key="2">
    <citation type="journal article" date="2015" name="Fish Shellfish Immunol.">
        <title>Early steps in the European eel (Anguilla anguilla)-Vibrio vulnificus interaction in the gills: Role of the RtxA13 toxin.</title>
        <authorList>
            <person name="Callol A."/>
            <person name="Pajuelo D."/>
            <person name="Ebbesson L."/>
            <person name="Teles M."/>
            <person name="MacKenzie S."/>
            <person name="Amaro C."/>
        </authorList>
    </citation>
    <scope>NUCLEOTIDE SEQUENCE</scope>
</reference>
<evidence type="ECO:0000313" key="1">
    <source>
        <dbReference type="EMBL" id="JAH22193.1"/>
    </source>
</evidence>
<dbReference type="EMBL" id="GBXM01086384">
    <property type="protein sequence ID" value="JAH22193.1"/>
    <property type="molecule type" value="Transcribed_RNA"/>
</dbReference>
<name>A0A0E9R1H8_ANGAN</name>
<accession>A0A0E9R1H8</accession>
<sequence>MLLQRSQAFRHEVSVQDPADVEDNKYVRIAFLMSNSQQLGIHLRGVLVIFSLHNVHQTVCITACH</sequence>